<gene>
    <name evidence="1" type="ORF">APHACPA_0058</name>
</gene>
<dbReference type="AlphaFoldDB" id="A0A0F3MZ84"/>
<dbReference type="PATRIC" id="fig|1359164.3.peg.58"/>
<proteinExistence type="predicted"/>
<protein>
    <submittedName>
        <fullName evidence="1">Uncharacterized protein</fullName>
    </submittedName>
</protein>
<dbReference type="EMBL" id="LANR01000001">
    <property type="protein sequence ID" value="KJV61058.1"/>
    <property type="molecule type" value="Genomic_DNA"/>
</dbReference>
<organism evidence="1 2">
    <name type="scientific">Rickettsia amblyommatis str. Ac/Pa</name>
    <dbReference type="NCBI Taxonomy" id="1359164"/>
    <lineage>
        <taxon>Bacteria</taxon>
        <taxon>Pseudomonadati</taxon>
        <taxon>Pseudomonadota</taxon>
        <taxon>Alphaproteobacteria</taxon>
        <taxon>Rickettsiales</taxon>
        <taxon>Rickettsiaceae</taxon>
        <taxon>Rickettsieae</taxon>
        <taxon>Rickettsia</taxon>
        <taxon>spotted fever group</taxon>
    </lineage>
</organism>
<sequence>MLVNYFKQSVTTFAATAISLAIEAVPVSLKNNDRSICRRCHSI</sequence>
<evidence type="ECO:0000313" key="2">
    <source>
        <dbReference type="Proteomes" id="UP000033556"/>
    </source>
</evidence>
<keyword evidence="2" id="KW-1185">Reference proteome</keyword>
<name>A0A0F3MZ84_RICAM</name>
<comment type="caution">
    <text evidence="1">The sequence shown here is derived from an EMBL/GenBank/DDBJ whole genome shotgun (WGS) entry which is preliminary data.</text>
</comment>
<accession>A0A0F3MZ84</accession>
<reference evidence="1 2" key="1">
    <citation type="submission" date="2015-01" db="EMBL/GenBank/DDBJ databases">
        <title>Genome Sequencing of Rickettsiales.</title>
        <authorList>
            <person name="Daugherty S.C."/>
            <person name="Su Q."/>
            <person name="Abolude K."/>
            <person name="Beier-Sexton M."/>
            <person name="Carlyon J.A."/>
            <person name="Carter R."/>
            <person name="Day N.P."/>
            <person name="Dumler S.J."/>
            <person name="Dyachenko V."/>
            <person name="Godinez A."/>
            <person name="Kurtti T.J."/>
            <person name="Lichay M."/>
            <person name="Mullins K.E."/>
            <person name="Ott S."/>
            <person name="Pappas-Brown V."/>
            <person name="Paris D.H."/>
            <person name="Patel P."/>
            <person name="Richards A.L."/>
            <person name="Sadzewicz L."/>
            <person name="Sears K."/>
            <person name="Seidman D."/>
            <person name="Sengamalay N."/>
            <person name="Stenos J."/>
            <person name="Tallon L.J."/>
            <person name="Vincent G."/>
            <person name="Fraser C.M."/>
            <person name="Munderloh U."/>
            <person name="Dunning-Hotopp J.C."/>
        </authorList>
    </citation>
    <scope>NUCLEOTIDE SEQUENCE [LARGE SCALE GENOMIC DNA]</scope>
    <source>
        <strain evidence="1 2">Ac/Pa</strain>
    </source>
</reference>
<dbReference type="Proteomes" id="UP000033556">
    <property type="component" value="Unassembled WGS sequence"/>
</dbReference>
<evidence type="ECO:0000313" key="1">
    <source>
        <dbReference type="EMBL" id="KJV61058.1"/>
    </source>
</evidence>